<keyword evidence="11" id="KW-0472">Membrane</keyword>
<dbReference type="Gene3D" id="3.30.160.750">
    <property type="match status" value="1"/>
</dbReference>
<comment type="PTM">
    <text evidence="10">Is synthesized initially as an inactive proenzyme. Formation of the active enzyme involves a self-maturation process in which the active site pyruvoyl group is generated from an internal serine residue via an autocatalytic post-translational modification. Two non-identical subunits are generated from the proenzyme in this reaction, and the pyruvate is formed at the N-terminus of the alpha chain, which is derived from the carboxyl end of the proenzyme. The post-translation cleavage follows an unusual pathway, termed non-hydrolytic serinolysis, in which the side chain hydroxyl group of the serine supplies its oxygen atom to form the C-terminus of the beta chain, while the remainder of the serine residue undergoes an oxidative deamination to produce ammonia and the pyruvoyl group blocking the N-terminus of the alpha chain.</text>
</comment>
<dbReference type="InterPro" id="IPR042284">
    <property type="entry name" value="AdoMetDC_N"/>
</dbReference>
<dbReference type="EMBL" id="CP002820">
    <property type="protein sequence ID" value="AEG71343.1"/>
    <property type="molecule type" value="Genomic_DNA"/>
</dbReference>
<geneLocation type="plasmid" evidence="12"/>
<keyword evidence="3 10" id="KW-0068">Autocatalytic cleavage</keyword>
<dbReference type="AlphaFoldDB" id="F6G9X5"/>
<feature type="active site" description="Schiff-base intermediate with substrate; via pyruvic acid" evidence="10">
    <location>
        <position position="128"/>
    </location>
</feature>
<dbReference type="InterPro" id="IPR042286">
    <property type="entry name" value="AdoMetDC_C"/>
</dbReference>
<keyword evidence="8 10" id="KW-0704">Schiff base</keyword>
<dbReference type="SUPFAM" id="SSF56276">
    <property type="entry name" value="S-adenosylmethionine decarboxylase"/>
    <property type="match status" value="1"/>
</dbReference>
<dbReference type="PANTHER" id="PTHR33866">
    <property type="entry name" value="S-ADENOSYLMETHIONINE DECARBOXYLASE PROENZYME"/>
    <property type="match status" value="1"/>
</dbReference>
<dbReference type="Gene3D" id="3.30.360.110">
    <property type="entry name" value="S-adenosylmethionine decarboxylase domain"/>
    <property type="match status" value="1"/>
</dbReference>
<dbReference type="InterPro" id="IPR017716">
    <property type="entry name" value="S-AdoMet_deCOase_pro-enz"/>
</dbReference>
<feature type="modified residue" description="Pyruvic acid (Ser); by autocatalysis" evidence="10">
    <location>
        <position position="128"/>
    </location>
</feature>
<sequence>MEGGLRGAAFAVVRQQLQQRLFVLGRLVGQRLWRRLQRRPQVTRTDVAATLADAGVPPVGEHLLLDLYGVAPALLRDARLLESTLRDAADALGATVLHAHLHRFGAPSADAPPEAGGGVTGVLLLAESHLSIHTWPEHGFAAIDAFMCGSGITLAARAIFERALAPSRVEVRVAQRGGMPG</sequence>
<dbReference type="UniPathway" id="UPA00331">
    <property type="reaction ID" value="UER00451"/>
</dbReference>
<accession>F6G9X5</accession>
<keyword evidence="5 10" id="KW-0620">Polyamine biosynthesis</keyword>
<comment type="subunit">
    <text evidence="10">Heterotetramer of two alpha and two beta chains arranged as a dimer of alpha/beta heterodimers.</text>
</comment>
<evidence type="ECO:0000256" key="6">
    <source>
        <dbReference type="ARBA" id="ARBA00023145"/>
    </source>
</evidence>
<evidence type="ECO:0000313" key="11">
    <source>
        <dbReference type="EMBL" id="AEG71343.1"/>
    </source>
</evidence>
<evidence type="ECO:0000256" key="3">
    <source>
        <dbReference type="ARBA" id="ARBA00022813"/>
    </source>
</evidence>
<organism evidence="11 12">
    <name type="scientific">Ralstonia solanacearum (strain Po82)</name>
    <dbReference type="NCBI Taxonomy" id="1031711"/>
    <lineage>
        <taxon>Bacteria</taxon>
        <taxon>Pseudomonadati</taxon>
        <taxon>Pseudomonadota</taxon>
        <taxon>Betaproteobacteria</taxon>
        <taxon>Burkholderiales</taxon>
        <taxon>Burkholderiaceae</taxon>
        <taxon>Ralstonia</taxon>
        <taxon>Ralstonia solanacearum species complex</taxon>
    </lineage>
</organism>
<dbReference type="Pfam" id="PF02675">
    <property type="entry name" value="AdoMet_dc"/>
    <property type="match status" value="1"/>
</dbReference>
<dbReference type="GO" id="GO:0008295">
    <property type="term" value="P:spermidine biosynthetic process"/>
    <property type="evidence" value="ECO:0007669"/>
    <property type="project" value="UniProtKB-UniRule"/>
</dbReference>
<dbReference type="HOGENOM" id="CLU_125470_2_1_4"/>
<dbReference type="Proteomes" id="UP000007953">
    <property type="component" value="Plasmid megaplasmid"/>
</dbReference>
<dbReference type="KEGG" id="rsn:RSPO_m00705"/>
<feature type="active site" description="Proton acceptor; for processing activity" evidence="10">
    <location>
        <position position="133"/>
    </location>
</feature>
<evidence type="ECO:0000256" key="9">
    <source>
        <dbReference type="ARBA" id="ARBA00023317"/>
    </source>
</evidence>
<comment type="pathway">
    <text evidence="10">Amine and polyamine biosynthesis; S-adenosylmethioninamine biosynthesis; S-adenosylmethioninamine from S-adenosyl-L-methionine: step 1/1.</text>
</comment>
<dbReference type="HAMAP" id="MF_00464">
    <property type="entry name" value="AdoMetDC_1"/>
    <property type="match status" value="1"/>
</dbReference>
<evidence type="ECO:0000256" key="10">
    <source>
        <dbReference type="HAMAP-Rule" id="MF_00464"/>
    </source>
</evidence>
<feature type="active site" description="Proton donor; for catalytic activity" evidence="10">
    <location>
        <position position="148"/>
    </location>
</feature>
<dbReference type="PANTHER" id="PTHR33866:SF2">
    <property type="entry name" value="S-ADENOSYLMETHIONINE DECARBOXYLASE PROENZYME"/>
    <property type="match status" value="1"/>
</dbReference>
<keyword evidence="11" id="KW-0812">Transmembrane</keyword>
<keyword evidence="9 10" id="KW-0670">Pyruvate</keyword>
<comment type="similarity">
    <text evidence="10">Belongs to the prokaryotic AdoMetDC family. Type 1 subfamily.</text>
</comment>
<reference evidence="11 12" key="1">
    <citation type="journal article" date="2011" name="J. Bacteriol.">
        <title>Complete genome sequence of the plant pathogen Ralstonia solanacearum strain Po82.</title>
        <authorList>
            <person name="Xu J."/>
            <person name="Zheng H.J."/>
            <person name="Liu L."/>
            <person name="Pan Z.C."/>
            <person name="Prior P."/>
            <person name="Tang B."/>
            <person name="Xu J.S."/>
            <person name="Zhang H."/>
            <person name="Tian Q."/>
            <person name="Zhang L.Q."/>
            <person name="Feng J."/>
        </authorList>
    </citation>
    <scope>NUCLEOTIDE SEQUENCE [LARGE SCALE GENOMIC DNA]</scope>
    <source>
        <strain evidence="12">Po82</strain>
    </source>
</reference>
<comment type="catalytic activity">
    <reaction evidence="10">
        <text>S-adenosyl-L-methionine + H(+) = S-adenosyl 3-(methylsulfanyl)propylamine + CO2</text>
        <dbReference type="Rhea" id="RHEA:15981"/>
        <dbReference type="ChEBI" id="CHEBI:15378"/>
        <dbReference type="ChEBI" id="CHEBI:16526"/>
        <dbReference type="ChEBI" id="CHEBI:57443"/>
        <dbReference type="ChEBI" id="CHEBI:59789"/>
        <dbReference type="EC" id="4.1.1.50"/>
    </reaction>
</comment>
<comment type="function">
    <text evidence="10">Catalyzes the decarboxylation of S-adenosylmethionine to S-adenosylmethioninamine (dcAdoMet), the propylamine donor required for the synthesis of the polyamines spermine and spermidine from the diamine putrescine.</text>
</comment>
<dbReference type="NCBIfam" id="TIGR03330">
    <property type="entry name" value="SAM_DCase_Bsu"/>
    <property type="match status" value="1"/>
</dbReference>
<keyword evidence="7 10" id="KW-0456">Lyase</keyword>
<keyword evidence="11" id="KW-0614">Plasmid</keyword>
<keyword evidence="2 10" id="KW-0210">Decarboxylase</keyword>
<dbReference type="InterPro" id="IPR003826">
    <property type="entry name" value="AdoMetDC_fam_prok"/>
</dbReference>
<dbReference type="PATRIC" id="fig|1031711.3.peg.3926"/>
<feature type="chain" id="PRO_5023389951" description="S-adenosylmethionine decarboxylase alpha chain" evidence="10">
    <location>
        <begin position="128"/>
        <end position="181"/>
    </location>
</feature>
<proteinExistence type="inferred from homology"/>
<evidence type="ECO:0000256" key="1">
    <source>
        <dbReference type="ARBA" id="ARBA00022691"/>
    </source>
</evidence>
<dbReference type="GO" id="GO:0004014">
    <property type="term" value="F:adenosylmethionine decarboxylase activity"/>
    <property type="evidence" value="ECO:0007669"/>
    <property type="project" value="UniProtKB-UniRule"/>
</dbReference>
<keyword evidence="4 10" id="KW-0745">Spermidine biosynthesis</keyword>
<evidence type="ECO:0000256" key="8">
    <source>
        <dbReference type="ARBA" id="ARBA00023270"/>
    </source>
</evidence>
<evidence type="ECO:0000256" key="2">
    <source>
        <dbReference type="ARBA" id="ARBA00022793"/>
    </source>
</evidence>
<dbReference type="GO" id="GO:0005829">
    <property type="term" value="C:cytosol"/>
    <property type="evidence" value="ECO:0007669"/>
    <property type="project" value="TreeGrafter"/>
</dbReference>
<feature type="site" description="Cleavage (non-hydrolytic); by autolysis" evidence="10">
    <location>
        <begin position="127"/>
        <end position="128"/>
    </location>
</feature>
<protein>
    <recommendedName>
        <fullName evidence="10">S-adenosylmethionine decarboxylase proenzyme</fullName>
        <shortName evidence="10">AdoMetDC</shortName>
        <shortName evidence="10">SAMDC</shortName>
        <ecNumber evidence="10">4.1.1.50</ecNumber>
    </recommendedName>
    <component>
        <recommendedName>
            <fullName evidence="10">S-adenosylmethionine decarboxylase beta chain</fullName>
        </recommendedName>
    </component>
    <component>
        <recommendedName>
            <fullName evidence="10">S-adenosylmethionine decarboxylase alpha chain</fullName>
        </recommendedName>
    </component>
</protein>
<evidence type="ECO:0000256" key="5">
    <source>
        <dbReference type="ARBA" id="ARBA00023115"/>
    </source>
</evidence>
<keyword evidence="6 10" id="KW-0865">Zymogen</keyword>
<dbReference type="EC" id="4.1.1.50" evidence="10"/>
<evidence type="ECO:0000256" key="7">
    <source>
        <dbReference type="ARBA" id="ARBA00023239"/>
    </source>
</evidence>
<evidence type="ECO:0000256" key="4">
    <source>
        <dbReference type="ARBA" id="ARBA00023066"/>
    </source>
</evidence>
<dbReference type="InterPro" id="IPR016067">
    <property type="entry name" value="S-AdoMet_deCO2ase_core"/>
</dbReference>
<keyword evidence="1 10" id="KW-0949">S-adenosyl-L-methionine</keyword>
<name>F6G9X5_RALS8</name>
<comment type="cofactor">
    <cofactor evidence="10">
        <name>pyruvate</name>
        <dbReference type="ChEBI" id="CHEBI:15361"/>
    </cofactor>
    <text evidence="10">Binds 1 pyruvoyl group covalently per subunit.</text>
</comment>
<gene>
    <name evidence="11" type="primary">speD</name>
    <name evidence="10" type="synonym">speH</name>
    <name evidence="11" type="ordered locus">RSPO_m00705</name>
</gene>
<feature type="chain" id="PRO_5023389952" description="S-adenosylmethionine decarboxylase beta chain" evidence="10">
    <location>
        <begin position="1"/>
        <end position="127"/>
    </location>
</feature>
<evidence type="ECO:0000313" key="12">
    <source>
        <dbReference type="Proteomes" id="UP000007953"/>
    </source>
</evidence>